<proteinExistence type="predicted"/>
<reference evidence="1" key="1">
    <citation type="submission" date="2018-06" db="EMBL/GenBank/DDBJ databases">
        <authorList>
            <person name="Zhirakovskaya E."/>
        </authorList>
    </citation>
    <scope>NUCLEOTIDE SEQUENCE</scope>
</reference>
<dbReference type="EMBL" id="UOFR01000084">
    <property type="protein sequence ID" value="VAX01512.1"/>
    <property type="molecule type" value="Genomic_DNA"/>
</dbReference>
<dbReference type="Gene3D" id="3.30.310.170">
    <property type="entry name" value="Outer membrane protein assembly factor BamC"/>
    <property type="match status" value="1"/>
</dbReference>
<sequence>MSFRLVFILLVCTLAACSSITRDYKGVYEESKDLSDLDVPPGLDRPDTGSEYLPELTQNIKTYSGYEESIKGKPASRLEREYQGMNFVRNGSLFWLEVSAPGAEVWSDLRQFFLRLGFEFKQEIPQIGYLETNWRENGNEAPTGFLSSLFNSVFASSELMDKYRIRLEWDAEKKASRVFINHQGMREIIEGEDDNISIVTTKWVPRAADPELEVELLMRFMAFRGLSEVLAEENIASTKMKRVAEVKIVDDKSTFIINEPFARGWRHVGIALDRLGYLIEDKNRSAGVYYISLPETFVLQKEGGLFGGIFTSGTEAPTHFKYLIILEDLGETTTVKLKSNGEVMDDFSRVEKKIYDDLQKSIL</sequence>
<dbReference type="PROSITE" id="PS51257">
    <property type="entry name" value="PROKAR_LIPOPROTEIN"/>
    <property type="match status" value="1"/>
</dbReference>
<dbReference type="InterPro" id="IPR042268">
    <property type="entry name" value="BamC_C"/>
</dbReference>
<dbReference type="InterPro" id="IPR010653">
    <property type="entry name" value="NlpB/DapX"/>
</dbReference>
<dbReference type="Pfam" id="PF06804">
    <property type="entry name" value="Lipoprotein_18"/>
    <property type="match status" value="1"/>
</dbReference>
<organism evidence="1">
    <name type="scientific">hydrothermal vent metagenome</name>
    <dbReference type="NCBI Taxonomy" id="652676"/>
    <lineage>
        <taxon>unclassified sequences</taxon>
        <taxon>metagenomes</taxon>
        <taxon>ecological metagenomes</taxon>
    </lineage>
</organism>
<protein>
    <recommendedName>
        <fullName evidence="2">Outer membrane protein assembly factor BamC</fullName>
    </recommendedName>
</protein>
<dbReference type="AlphaFoldDB" id="A0A3B1AC12"/>
<accession>A0A3B1AC12</accession>
<name>A0A3B1AC12_9ZZZZ</name>
<evidence type="ECO:0000313" key="1">
    <source>
        <dbReference type="EMBL" id="VAX01512.1"/>
    </source>
</evidence>
<evidence type="ECO:0008006" key="2">
    <source>
        <dbReference type="Google" id="ProtNLM"/>
    </source>
</evidence>
<gene>
    <name evidence="1" type="ORF">MNBD_GAMMA21-2679</name>
</gene>